<evidence type="ECO:0000256" key="1">
    <source>
        <dbReference type="SAM" id="SignalP"/>
    </source>
</evidence>
<dbReference type="PANTHER" id="PTHR31299:SF0">
    <property type="entry name" value="ESTERASE, PUTATIVE (AFU_ORTHOLOGUE AFUA_1G05850)-RELATED"/>
    <property type="match status" value="1"/>
</dbReference>
<dbReference type="RefSeq" id="WP_377139873.1">
    <property type="nucleotide sequence ID" value="NZ_JBHTIA010000003.1"/>
</dbReference>
<dbReference type="PANTHER" id="PTHR31299">
    <property type="entry name" value="ESTERASE, PUTATIVE (AFU_ORTHOLOGUE AFUA_1G05850)-RELATED"/>
    <property type="match status" value="1"/>
</dbReference>
<comment type="caution">
    <text evidence="2">The sequence shown here is derived from an EMBL/GenBank/DDBJ whole genome shotgun (WGS) entry which is preliminary data.</text>
</comment>
<keyword evidence="1" id="KW-0732">Signal</keyword>
<feature type="chain" id="PRO_5046518570" evidence="1">
    <location>
        <begin position="22"/>
        <end position="401"/>
    </location>
</feature>
<keyword evidence="3" id="KW-1185">Reference proteome</keyword>
<dbReference type="Pfam" id="PF05139">
    <property type="entry name" value="Erythro_esteras"/>
    <property type="match status" value="1"/>
</dbReference>
<dbReference type="InterPro" id="IPR007815">
    <property type="entry name" value="Emycin_Estase"/>
</dbReference>
<accession>A0ABW2ZE18</accession>
<sequence length="401" mass="45024">MNKSFLILSLVFSFFVNNCFAQDQTLNWLDAHAVTLENNKNYLPKLVSELEGNAICGLGEASHGTHEFFIEKARIVKYLISNANYKAIGFEFGYTKMAVINSYLQTGKGDLKKLMADLRLFNTVELFDLFQSIKTYNDSQTNSNKVTLFGFDSDFYKPDNDASARYCIDYLTAHPALYNNTSKAVLALSKVTNPTLYYLTDLPEAETAEITALNKWAAKTPNTAPDFSRFKKHLSLLYQGTLLSNPLARDEFMATNIADFREEHNVKTIIWGHNVHLAKDTTMAECKGMGYYIKQTYQKGYYAIAFDTFKGDVTVIDGEALVPHNFEGTPNSFSALFAKAKYPEFFISLSNSAGNPLFNVNNKITNLFANWGNMRALPIRAGIDFNAVVFISQTTASMPLK</sequence>
<gene>
    <name evidence="2" type="ORF">ACFQZI_06250</name>
</gene>
<dbReference type="SUPFAM" id="SSF159501">
    <property type="entry name" value="EreA/ChaN-like"/>
    <property type="match status" value="1"/>
</dbReference>
<dbReference type="EC" id="3.1.1.-" evidence="2"/>
<organism evidence="2 3">
    <name type="scientific">Mucilaginibacter lutimaris</name>
    <dbReference type="NCBI Taxonomy" id="931629"/>
    <lineage>
        <taxon>Bacteria</taxon>
        <taxon>Pseudomonadati</taxon>
        <taxon>Bacteroidota</taxon>
        <taxon>Sphingobacteriia</taxon>
        <taxon>Sphingobacteriales</taxon>
        <taxon>Sphingobacteriaceae</taxon>
        <taxon>Mucilaginibacter</taxon>
    </lineage>
</organism>
<name>A0ABW2ZE18_9SPHI</name>
<dbReference type="Proteomes" id="UP001597073">
    <property type="component" value="Unassembled WGS sequence"/>
</dbReference>
<keyword evidence="2" id="KW-0378">Hydrolase</keyword>
<protein>
    <submittedName>
        <fullName evidence="2">Erythromycin esterase family protein</fullName>
        <ecNumber evidence="2">3.1.1.-</ecNumber>
    </submittedName>
</protein>
<dbReference type="Gene3D" id="3.40.1660.10">
    <property type="entry name" value="EreA-like (biosynthetic domain)"/>
    <property type="match status" value="1"/>
</dbReference>
<dbReference type="Gene3D" id="1.20.1440.30">
    <property type="entry name" value="Biosynthetic Protein domain"/>
    <property type="match status" value="1"/>
</dbReference>
<feature type="signal peptide" evidence="1">
    <location>
        <begin position="1"/>
        <end position="21"/>
    </location>
</feature>
<dbReference type="GO" id="GO:0016787">
    <property type="term" value="F:hydrolase activity"/>
    <property type="evidence" value="ECO:0007669"/>
    <property type="project" value="UniProtKB-KW"/>
</dbReference>
<evidence type="ECO:0000313" key="3">
    <source>
        <dbReference type="Proteomes" id="UP001597073"/>
    </source>
</evidence>
<dbReference type="EMBL" id="JBHTIA010000003">
    <property type="protein sequence ID" value="MFD0764445.1"/>
    <property type="molecule type" value="Genomic_DNA"/>
</dbReference>
<evidence type="ECO:0000313" key="2">
    <source>
        <dbReference type="EMBL" id="MFD0764445.1"/>
    </source>
</evidence>
<dbReference type="Gene3D" id="3.30.1870.10">
    <property type="entry name" value="EreA-like, domain 2"/>
    <property type="match status" value="1"/>
</dbReference>
<reference evidence="3" key="1">
    <citation type="journal article" date="2019" name="Int. J. Syst. Evol. Microbiol.">
        <title>The Global Catalogue of Microorganisms (GCM) 10K type strain sequencing project: providing services to taxonomists for standard genome sequencing and annotation.</title>
        <authorList>
            <consortium name="The Broad Institute Genomics Platform"/>
            <consortium name="The Broad Institute Genome Sequencing Center for Infectious Disease"/>
            <person name="Wu L."/>
            <person name="Ma J."/>
        </authorList>
    </citation>
    <scope>NUCLEOTIDE SEQUENCE [LARGE SCALE GENOMIC DNA]</scope>
    <source>
        <strain evidence="3">CCUG 60742</strain>
    </source>
</reference>
<proteinExistence type="predicted"/>
<dbReference type="CDD" id="cd14728">
    <property type="entry name" value="Ere-like"/>
    <property type="match status" value="1"/>
</dbReference>
<dbReference type="InterPro" id="IPR052036">
    <property type="entry name" value="Hydrolase/PRTase-associated"/>
</dbReference>